<dbReference type="InterPro" id="IPR029058">
    <property type="entry name" value="AB_hydrolase_fold"/>
</dbReference>
<sequence length="312" mass="34235">MKKIHFNQQNIQIAAHLYLPHDFNEAQQYAAVICGHPVGGVKEQTAHIYAQKLAEQGFIALTFDAAYQGESGGKNRQLENPYQRVEDFRAAIDYLDSLAYVDENRIGILGICGAGGYVIHAAIIDHRIKAVVGVSAVNIGDLYRQGWYGDNQATASDQTAILDSIAQQLTAEAQGAAIALSPWSPESLEGINDPEMREAYDYYRTTRAQHPNAPSQGTTTSTAVLMSYDAFHFADRYLTQPLLLVVGSEAGSAWHSQQLIKTAAAPQKELYVITAANHFDLYDRPDAVNDAVEKIVPFFQQSLSGQCNRTLA</sequence>
<dbReference type="EMBL" id="APRZ01000009">
    <property type="protein sequence ID" value="ENX35659.1"/>
    <property type="molecule type" value="Genomic_DNA"/>
</dbReference>
<dbReference type="PANTHER" id="PTHR47751">
    <property type="entry name" value="SUPERFAMILY HYDROLASE, PUTATIVE (AFU_ORTHOLOGUE AFUA_2G16580)-RELATED"/>
    <property type="match status" value="1"/>
</dbReference>
<dbReference type="GO" id="GO:0016787">
    <property type="term" value="F:hydrolase activity"/>
    <property type="evidence" value="ECO:0007669"/>
    <property type="project" value="InterPro"/>
</dbReference>
<gene>
    <name evidence="2" type="ORF">F889_00734</name>
</gene>
<dbReference type="InterPro" id="IPR051411">
    <property type="entry name" value="Polyketide_trans_af380"/>
</dbReference>
<reference evidence="2 3" key="1">
    <citation type="submission" date="2013-02" db="EMBL/GenBank/DDBJ databases">
        <title>The Genome Sequence of Acinetobacter sp. NIPH 1859.</title>
        <authorList>
            <consortium name="The Broad Institute Genome Sequencing Platform"/>
            <consortium name="The Broad Institute Genome Sequencing Center for Infectious Disease"/>
            <person name="Cerqueira G."/>
            <person name="Feldgarden M."/>
            <person name="Courvalin P."/>
            <person name="Perichon B."/>
            <person name="Grillot-Courvalin C."/>
            <person name="Clermont D."/>
            <person name="Rocha E."/>
            <person name="Yoon E.-J."/>
            <person name="Nemec A."/>
            <person name="Walker B."/>
            <person name="Young S.K."/>
            <person name="Zeng Q."/>
            <person name="Gargeya S."/>
            <person name="Fitzgerald M."/>
            <person name="Haas B."/>
            <person name="Abouelleil A."/>
            <person name="Alvarado L."/>
            <person name="Arachchi H.M."/>
            <person name="Berlin A.M."/>
            <person name="Chapman S.B."/>
            <person name="Dewar J."/>
            <person name="Goldberg J."/>
            <person name="Griggs A."/>
            <person name="Gujja S."/>
            <person name="Hansen M."/>
            <person name="Howarth C."/>
            <person name="Imamovic A."/>
            <person name="Larimer J."/>
            <person name="McCowan C."/>
            <person name="Murphy C."/>
            <person name="Neiman D."/>
            <person name="Pearson M."/>
            <person name="Priest M."/>
            <person name="Roberts A."/>
            <person name="Saif S."/>
            <person name="Shea T."/>
            <person name="Sisk P."/>
            <person name="Sykes S."/>
            <person name="Wortman J."/>
            <person name="Nusbaum C."/>
            <person name="Birren B."/>
        </authorList>
    </citation>
    <scope>NUCLEOTIDE SEQUENCE [LARGE SCALE GENOMIC DNA]</scope>
    <source>
        <strain evidence="2 3">NIPH 1859</strain>
    </source>
</reference>
<name>N9PQ36_9GAMM</name>
<comment type="caution">
    <text evidence="2">The sequence shown here is derived from an EMBL/GenBank/DDBJ whole genome shotgun (WGS) entry which is preliminary data.</text>
</comment>
<dbReference type="Gene3D" id="1.10.10.800">
    <property type="match status" value="1"/>
</dbReference>
<feature type="domain" description="Dienelactone hydrolase" evidence="1">
    <location>
        <begin position="26"/>
        <end position="133"/>
    </location>
</feature>
<protein>
    <recommendedName>
        <fullName evidence="1">Dienelactone hydrolase domain-containing protein</fullName>
    </recommendedName>
</protein>
<dbReference type="OrthoDB" id="9805123at2"/>
<proteinExistence type="predicted"/>
<dbReference type="AlphaFoldDB" id="N9PQ36"/>
<dbReference type="Pfam" id="PF01738">
    <property type="entry name" value="DLH"/>
    <property type="match status" value="1"/>
</dbReference>
<dbReference type="RefSeq" id="WP_005270431.1">
    <property type="nucleotide sequence ID" value="NZ_KB850194.1"/>
</dbReference>
<dbReference type="Proteomes" id="UP000013009">
    <property type="component" value="Unassembled WGS sequence"/>
</dbReference>
<dbReference type="Gene3D" id="3.40.50.1820">
    <property type="entry name" value="alpha/beta hydrolase"/>
    <property type="match status" value="1"/>
</dbReference>
<dbReference type="SUPFAM" id="SSF53474">
    <property type="entry name" value="alpha/beta-Hydrolases"/>
    <property type="match status" value="1"/>
</dbReference>
<keyword evidence="3" id="KW-1185">Reference proteome</keyword>
<organism evidence="2 3">
    <name type="scientific">Acinetobacter colistiniresistens</name>
    <dbReference type="NCBI Taxonomy" id="280145"/>
    <lineage>
        <taxon>Bacteria</taxon>
        <taxon>Pseudomonadati</taxon>
        <taxon>Pseudomonadota</taxon>
        <taxon>Gammaproteobacteria</taxon>
        <taxon>Moraxellales</taxon>
        <taxon>Moraxellaceae</taxon>
        <taxon>Acinetobacter</taxon>
    </lineage>
</organism>
<dbReference type="HOGENOM" id="CLU_048587_0_0_6"/>
<dbReference type="PANTHER" id="PTHR47751:SF1">
    <property type="entry name" value="SUPERFAMILY HYDROLASE, PUTATIVE (AFU_ORTHOLOGUE AFUA_2G16580)-RELATED"/>
    <property type="match status" value="1"/>
</dbReference>
<evidence type="ECO:0000259" key="1">
    <source>
        <dbReference type="Pfam" id="PF01738"/>
    </source>
</evidence>
<dbReference type="PATRIC" id="fig|1217695.3.peg.708"/>
<dbReference type="InterPro" id="IPR002925">
    <property type="entry name" value="Dienelactn_hydro"/>
</dbReference>
<evidence type="ECO:0000313" key="3">
    <source>
        <dbReference type="Proteomes" id="UP000013009"/>
    </source>
</evidence>
<accession>N9PQ36</accession>
<evidence type="ECO:0000313" key="2">
    <source>
        <dbReference type="EMBL" id="ENX35659.1"/>
    </source>
</evidence>